<dbReference type="Pfam" id="PF22665">
    <property type="entry name" value="WHD_DUF6293"/>
    <property type="match status" value="1"/>
</dbReference>
<proteinExistence type="predicted"/>
<organism evidence="3">
    <name type="scientific">marine sediment metagenome</name>
    <dbReference type="NCBI Taxonomy" id="412755"/>
    <lineage>
        <taxon>unclassified sequences</taxon>
        <taxon>metagenomes</taxon>
        <taxon>ecological metagenomes</taxon>
    </lineage>
</organism>
<evidence type="ECO:0000313" key="3">
    <source>
        <dbReference type="EMBL" id="KKN53278.1"/>
    </source>
</evidence>
<dbReference type="AlphaFoldDB" id="A0A0F9UI87"/>
<feature type="domain" description="DUF6293" evidence="2">
    <location>
        <begin position="144"/>
        <end position="240"/>
    </location>
</feature>
<gene>
    <name evidence="3" type="ORF">LCGC14_0604120</name>
</gene>
<dbReference type="InterPro" id="IPR054162">
    <property type="entry name" value="DUF6293_C"/>
</dbReference>
<evidence type="ECO:0000259" key="1">
    <source>
        <dbReference type="Pfam" id="PF19810"/>
    </source>
</evidence>
<dbReference type="InterPro" id="IPR046260">
    <property type="entry name" value="HFX_2341-like_N"/>
</dbReference>
<name>A0A0F9UI87_9ZZZZ</name>
<sequence>MKYSQRVHIIPIGDDDVDRIVIPAEMGKADRIYLIFKEGENLFADIVEKSRNIILTKRIVKKEDLIDKACDIFDFSKLLQEFAEIIRLERIEKGNDVFFSLSTGGNLLSAAGMLSCMLFGAEPYFLVKDFKENKIPVNPEILPFPKYNVFLPEKSLIQFLFSISEEMRKNGIEILSKKQCLRLMEQLHPNEVFSKTSGDYNKLKFRYLNKLEVRNYIEIENKPRGKIKISPDGEFALKIFSIYYGLET</sequence>
<feature type="domain" description="HFX-2341-like N-terminal" evidence="1">
    <location>
        <begin position="6"/>
        <end position="125"/>
    </location>
</feature>
<reference evidence="3" key="1">
    <citation type="journal article" date="2015" name="Nature">
        <title>Complex archaea that bridge the gap between prokaryotes and eukaryotes.</title>
        <authorList>
            <person name="Spang A."/>
            <person name="Saw J.H."/>
            <person name="Jorgensen S.L."/>
            <person name="Zaremba-Niedzwiedzka K."/>
            <person name="Martijn J."/>
            <person name="Lind A.E."/>
            <person name="van Eijk R."/>
            <person name="Schleper C."/>
            <person name="Guy L."/>
            <person name="Ettema T.J."/>
        </authorList>
    </citation>
    <scope>NUCLEOTIDE SEQUENCE</scope>
</reference>
<evidence type="ECO:0000259" key="2">
    <source>
        <dbReference type="Pfam" id="PF22665"/>
    </source>
</evidence>
<dbReference type="EMBL" id="LAZR01000979">
    <property type="protein sequence ID" value="KKN53278.1"/>
    <property type="molecule type" value="Genomic_DNA"/>
</dbReference>
<protein>
    <submittedName>
        <fullName evidence="3">Uncharacterized protein</fullName>
    </submittedName>
</protein>
<comment type="caution">
    <text evidence="3">The sequence shown here is derived from an EMBL/GenBank/DDBJ whole genome shotgun (WGS) entry which is preliminary data.</text>
</comment>
<accession>A0A0F9UI87</accession>
<dbReference type="Pfam" id="PF19810">
    <property type="entry name" value="HFX_2341_N"/>
    <property type="match status" value="1"/>
</dbReference>